<evidence type="ECO:0000313" key="1">
    <source>
        <dbReference type="EMBL" id="EEG53560.1"/>
    </source>
</evidence>
<organism evidence="1 2">
    <name type="scientific">[Clostridium] asparagiforme DSM 15981</name>
    <dbReference type="NCBI Taxonomy" id="518636"/>
    <lineage>
        <taxon>Bacteria</taxon>
        <taxon>Bacillati</taxon>
        <taxon>Bacillota</taxon>
        <taxon>Clostridia</taxon>
        <taxon>Lachnospirales</taxon>
        <taxon>Lachnospiraceae</taxon>
        <taxon>Enterocloster</taxon>
    </lineage>
</organism>
<sequence length="40" mass="4551">MPADGPGAGETWKRGMEKHIRKWILSRTAGRVRRFAGVRD</sequence>
<gene>
    <name evidence="1" type="ORF">CLOSTASPAR_04384</name>
</gene>
<protein>
    <submittedName>
        <fullName evidence="1">Uncharacterized protein</fullName>
    </submittedName>
</protein>
<accession>C0D538</accession>
<reference evidence="1 2" key="1">
    <citation type="submission" date="2009-02" db="EMBL/GenBank/DDBJ databases">
        <title>Draft genome sequence of Clostridium asparagiforme (DSM 15981).</title>
        <authorList>
            <person name="Sudarsanam P."/>
            <person name="Ley R."/>
            <person name="Guruge J."/>
            <person name="Turnbaugh P.J."/>
            <person name="Mahowald M."/>
            <person name="Liep D."/>
            <person name="Gordon J."/>
        </authorList>
    </citation>
    <scope>NUCLEOTIDE SEQUENCE [LARGE SCALE GENOMIC DNA]</scope>
    <source>
        <strain evidence="1 2">DSM 15981</strain>
    </source>
</reference>
<proteinExistence type="predicted"/>
<keyword evidence="2" id="KW-1185">Reference proteome</keyword>
<dbReference type="Proteomes" id="UP000004756">
    <property type="component" value="Unassembled WGS sequence"/>
</dbReference>
<dbReference type="HOGENOM" id="CLU_3287156_0_0_9"/>
<dbReference type="EMBL" id="ACCJ01000359">
    <property type="protein sequence ID" value="EEG53560.1"/>
    <property type="molecule type" value="Genomic_DNA"/>
</dbReference>
<comment type="caution">
    <text evidence="1">The sequence shown here is derived from an EMBL/GenBank/DDBJ whole genome shotgun (WGS) entry which is preliminary data.</text>
</comment>
<dbReference type="AlphaFoldDB" id="C0D538"/>
<evidence type="ECO:0000313" key="2">
    <source>
        <dbReference type="Proteomes" id="UP000004756"/>
    </source>
</evidence>
<name>C0D538_9FIRM</name>